<keyword evidence="5 7" id="KW-1133">Transmembrane helix</keyword>
<organism evidence="9 10">
    <name type="scientific">Anaerostipes butyraticus</name>
    <dbReference type="NCBI Taxonomy" id="645466"/>
    <lineage>
        <taxon>Bacteria</taxon>
        <taxon>Bacillati</taxon>
        <taxon>Bacillota</taxon>
        <taxon>Clostridia</taxon>
        <taxon>Lachnospirales</taxon>
        <taxon>Lachnospiraceae</taxon>
        <taxon>Anaerostipes</taxon>
    </lineage>
</organism>
<sequence>MYELENDEIEIDLGELFRILKSKILIILLTVVIFAGAAGVITKFAITPVYSSSVQLYVASSDGISSLRDLTKETQLTQDYMAIVKTRTVLDQVIDSMDLKMDDQQLSGKVAVENPADTRILKITVTDEDPKEAKEIAQEIAKITASTVSSKMDTKKPAIIENAYLADAPDSPSLKKNTAIGALIGLVLSGGYITLRFIFDDTIRKEEDIEKYLKINTLAKLPLARGDEKRRKKVRKVKEAI</sequence>
<dbReference type="Proteomes" id="UP000613208">
    <property type="component" value="Unassembled WGS sequence"/>
</dbReference>
<dbReference type="InterPro" id="IPR050445">
    <property type="entry name" value="Bact_polysacc_biosynth/exp"/>
</dbReference>
<evidence type="ECO:0000313" key="9">
    <source>
        <dbReference type="EMBL" id="GFO84066.1"/>
    </source>
</evidence>
<comment type="caution">
    <text evidence="9">The sequence shown here is derived from an EMBL/GenBank/DDBJ whole genome shotgun (WGS) entry which is preliminary data.</text>
</comment>
<reference evidence="9" key="1">
    <citation type="submission" date="2020-06" db="EMBL/GenBank/DDBJ databases">
        <title>Characterization of fructooligosaccharide metabolism and fructooligosaccharide-degrading enzymes in human commensal butyrate producers.</title>
        <authorList>
            <person name="Tanno H."/>
            <person name="Fujii T."/>
            <person name="Hirano K."/>
            <person name="Maeno S."/>
            <person name="Tonozuka T."/>
            <person name="Sakamoto M."/>
            <person name="Ohkuma M."/>
            <person name="Tochio T."/>
            <person name="Endo A."/>
        </authorList>
    </citation>
    <scope>NUCLEOTIDE SEQUENCE</scope>
    <source>
        <strain evidence="9">JCM 17466</strain>
    </source>
</reference>
<keyword evidence="6 7" id="KW-0472">Membrane</keyword>
<proteinExistence type="inferred from homology"/>
<dbReference type="EMBL" id="BLYI01000006">
    <property type="protein sequence ID" value="GFO84066.1"/>
    <property type="molecule type" value="Genomic_DNA"/>
</dbReference>
<dbReference type="Pfam" id="PF02706">
    <property type="entry name" value="Wzz"/>
    <property type="match status" value="1"/>
</dbReference>
<dbReference type="GO" id="GO:0004713">
    <property type="term" value="F:protein tyrosine kinase activity"/>
    <property type="evidence" value="ECO:0007669"/>
    <property type="project" value="TreeGrafter"/>
</dbReference>
<evidence type="ECO:0000256" key="3">
    <source>
        <dbReference type="ARBA" id="ARBA00022475"/>
    </source>
</evidence>
<protein>
    <submittedName>
        <fullName evidence="9">Chain-length determining protein</fullName>
    </submittedName>
</protein>
<comment type="similarity">
    <text evidence="2">Belongs to the CpsC/CapA family.</text>
</comment>
<dbReference type="AlphaFoldDB" id="A0A916VBY0"/>
<name>A0A916VBY0_9FIRM</name>
<feature type="transmembrane region" description="Helical" evidence="7">
    <location>
        <begin position="24"/>
        <end position="46"/>
    </location>
</feature>
<evidence type="ECO:0000256" key="1">
    <source>
        <dbReference type="ARBA" id="ARBA00004651"/>
    </source>
</evidence>
<evidence type="ECO:0000256" key="4">
    <source>
        <dbReference type="ARBA" id="ARBA00022692"/>
    </source>
</evidence>
<keyword evidence="10" id="KW-1185">Reference proteome</keyword>
<feature type="transmembrane region" description="Helical" evidence="7">
    <location>
        <begin position="179"/>
        <end position="199"/>
    </location>
</feature>
<keyword evidence="3" id="KW-1003">Cell membrane</keyword>
<evidence type="ECO:0000259" key="8">
    <source>
        <dbReference type="Pfam" id="PF02706"/>
    </source>
</evidence>
<dbReference type="PANTHER" id="PTHR32309">
    <property type="entry name" value="TYROSINE-PROTEIN KINASE"/>
    <property type="match status" value="1"/>
</dbReference>
<dbReference type="PANTHER" id="PTHR32309:SF13">
    <property type="entry name" value="FERRIC ENTEROBACTIN TRANSPORT PROTEIN FEPE"/>
    <property type="match status" value="1"/>
</dbReference>
<evidence type="ECO:0000256" key="5">
    <source>
        <dbReference type="ARBA" id="ARBA00022989"/>
    </source>
</evidence>
<dbReference type="GO" id="GO:0005886">
    <property type="term" value="C:plasma membrane"/>
    <property type="evidence" value="ECO:0007669"/>
    <property type="project" value="UniProtKB-SubCell"/>
</dbReference>
<dbReference type="InterPro" id="IPR003856">
    <property type="entry name" value="LPS_length_determ_N"/>
</dbReference>
<keyword evidence="4 7" id="KW-0812">Transmembrane</keyword>
<comment type="subcellular location">
    <subcellularLocation>
        <location evidence="1">Cell membrane</location>
        <topology evidence="1">Multi-pass membrane protein</topology>
    </subcellularLocation>
</comment>
<evidence type="ECO:0000256" key="6">
    <source>
        <dbReference type="ARBA" id="ARBA00023136"/>
    </source>
</evidence>
<dbReference type="RefSeq" id="WP_201309805.1">
    <property type="nucleotide sequence ID" value="NZ_BLYI01000006.1"/>
</dbReference>
<accession>A0A916VBY0</accession>
<evidence type="ECO:0000256" key="2">
    <source>
        <dbReference type="ARBA" id="ARBA00006683"/>
    </source>
</evidence>
<feature type="domain" description="Polysaccharide chain length determinant N-terminal" evidence="8">
    <location>
        <begin position="10"/>
        <end position="96"/>
    </location>
</feature>
<evidence type="ECO:0000313" key="10">
    <source>
        <dbReference type="Proteomes" id="UP000613208"/>
    </source>
</evidence>
<gene>
    <name evidence="9" type="ORF">ANBU17_04130</name>
</gene>
<evidence type="ECO:0000256" key="7">
    <source>
        <dbReference type="SAM" id="Phobius"/>
    </source>
</evidence>